<comment type="subcellular location">
    <subcellularLocation>
        <location evidence="1">Membrane</location>
        <topology evidence="1">Multi-pass membrane protein</topology>
    </subcellularLocation>
</comment>
<dbReference type="GO" id="GO:0022857">
    <property type="term" value="F:transmembrane transporter activity"/>
    <property type="evidence" value="ECO:0007669"/>
    <property type="project" value="InterPro"/>
</dbReference>
<feature type="transmembrane region" description="Helical" evidence="8">
    <location>
        <begin position="88"/>
        <end position="106"/>
    </location>
</feature>
<evidence type="ECO:0000256" key="4">
    <source>
        <dbReference type="ARBA" id="ARBA00022989"/>
    </source>
</evidence>
<dbReference type="InterPro" id="IPR011701">
    <property type="entry name" value="MFS"/>
</dbReference>
<feature type="compositionally biased region" description="Polar residues" evidence="7">
    <location>
        <begin position="235"/>
        <end position="253"/>
    </location>
</feature>
<feature type="transmembrane region" description="Helical" evidence="8">
    <location>
        <begin position="148"/>
        <end position="170"/>
    </location>
</feature>
<dbReference type="SUPFAM" id="SSF103473">
    <property type="entry name" value="MFS general substrate transporter"/>
    <property type="match status" value="1"/>
</dbReference>
<feature type="transmembrane region" description="Helical" evidence="8">
    <location>
        <begin position="407"/>
        <end position="428"/>
    </location>
</feature>
<evidence type="ECO:0000256" key="7">
    <source>
        <dbReference type="SAM" id="MobiDB-lite"/>
    </source>
</evidence>
<dbReference type="Gene3D" id="1.20.1250.20">
    <property type="entry name" value="MFS general substrate transporter like domains"/>
    <property type="match status" value="2"/>
</dbReference>
<dbReference type="EMBL" id="JBGBPQ010000001">
    <property type="protein sequence ID" value="KAL1529759.1"/>
    <property type="molecule type" value="Genomic_DNA"/>
</dbReference>
<evidence type="ECO:0000259" key="9">
    <source>
        <dbReference type="PROSITE" id="PS50850"/>
    </source>
</evidence>
<protein>
    <recommendedName>
        <fullName evidence="9">Major facilitator superfamily (MFS) profile domain-containing protein</fullName>
    </recommendedName>
</protein>
<sequence length="685" mass="73736">MQSDAAHLRAESAPDPAKLRRIFLVMAALGIVINLDGGAVPAALLQIEGTFNLNSMDLGLIGALVYLGIAFGSLTVGPMLRYISPRRATQITLFLNVFATAMFGSTPGDAKIMLLTFRFLIGFLQAVPAVYFPVWVDEFGPEDSRTTWMAVIQAGAPLGITIGYVLSGALSSSSSSDPGNEGYCGPESCMWRVPFWAQSTVLTLFWLASLWLPRELYDVDARPRETGRMVELTRAEQTASEASGASQKSRTPESFTLKQVPAGMSPGTLEKVMRPSRFSISQEQKGRTQSFFLDTMVDGMVKMDPRGIATSISPVRDTNASADALKRNSKSRAEDGSFSHSILDSITGYSDPEGPAQARSRVVSAVDVLFPASPASQVPTTLVPSSSASDLPYQRSIPLFQLVSNPIYMCTVLSLSCLFFVVTGIQFWVTAYLVNVIGVDQGPVTPVFGLTSITAPLMGVFIGGYIIDSLGGYQGTAGLALTLKCCAIFGAIASGNAILCVIVPREIANTTLAFVLTIVFIFFTLIFGGAIIPSATGVIVAAVPPELRQLSSAMSMFAFQLLGYALAPLVSALVMDLLVVDFDDCTVDISHANVSTLANFTCGQNNTWIGATFNDTLAIEKVVKSARDENSYKTKLEYGFRVCMFWGVLALFWMICAWRAAVSKLKVEQANQHRLQPKSENIQLA</sequence>
<dbReference type="Proteomes" id="UP001515480">
    <property type="component" value="Unassembled WGS sequence"/>
</dbReference>
<feature type="transmembrane region" description="Helical" evidence="8">
    <location>
        <begin position="479"/>
        <end position="504"/>
    </location>
</feature>
<dbReference type="InterPro" id="IPR036259">
    <property type="entry name" value="MFS_trans_sf"/>
</dbReference>
<feature type="transmembrane region" description="Helical" evidence="8">
    <location>
        <begin position="112"/>
        <end position="136"/>
    </location>
</feature>
<feature type="transmembrane region" description="Helical" evidence="8">
    <location>
        <begin position="21"/>
        <end position="46"/>
    </location>
</feature>
<evidence type="ECO:0000256" key="3">
    <source>
        <dbReference type="ARBA" id="ARBA00022692"/>
    </source>
</evidence>
<dbReference type="InterPro" id="IPR020846">
    <property type="entry name" value="MFS_dom"/>
</dbReference>
<dbReference type="AlphaFoldDB" id="A0AB34K7B4"/>
<feature type="transmembrane region" description="Helical" evidence="8">
    <location>
        <begin position="510"/>
        <end position="543"/>
    </location>
</feature>
<evidence type="ECO:0000313" key="11">
    <source>
        <dbReference type="Proteomes" id="UP001515480"/>
    </source>
</evidence>
<keyword evidence="5 8" id="KW-0472">Membrane</keyword>
<dbReference type="PANTHER" id="PTHR23505:SF9">
    <property type="entry name" value="PROTEIN, PUTATIVE-RELATED"/>
    <property type="match status" value="1"/>
</dbReference>
<dbReference type="InterPro" id="IPR044770">
    <property type="entry name" value="MFS_spinster-like"/>
</dbReference>
<feature type="transmembrane region" description="Helical" evidence="8">
    <location>
        <begin position="195"/>
        <end position="212"/>
    </location>
</feature>
<gene>
    <name evidence="10" type="ORF">AB1Y20_000695</name>
</gene>
<dbReference type="PANTHER" id="PTHR23505">
    <property type="entry name" value="SPINSTER"/>
    <property type="match status" value="1"/>
</dbReference>
<evidence type="ECO:0000256" key="2">
    <source>
        <dbReference type="ARBA" id="ARBA00022448"/>
    </source>
</evidence>
<evidence type="ECO:0000256" key="5">
    <source>
        <dbReference type="ARBA" id="ARBA00023136"/>
    </source>
</evidence>
<feature type="transmembrane region" description="Helical" evidence="8">
    <location>
        <begin position="58"/>
        <end position="76"/>
    </location>
</feature>
<comment type="caution">
    <text evidence="10">The sequence shown here is derived from an EMBL/GenBank/DDBJ whole genome shotgun (WGS) entry which is preliminary data.</text>
</comment>
<keyword evidence="11" id="KW-1185">Reference proteome</keyword>
<proteinExistence type="inferred from homology"/>
<evidence type="ECO:0000256" key="1">
    <source>
        <dbReference type="ARBA" id="ARBA00004141"/>
    </source>
</evidence>
<keyword evidence="4 8" id="KW-1133">Transmembrane helix</keyword>
<dbReference type="GO" id="GO:0016020">
    <property type="term" value="C:membrane"/>
    <property type="evidence" value="ECO:0007669"/>
    <property type="project" value="UniProtKB-SubCell"/>
</dbReference>
<evidence type="ECO:0000256" key="6">
    <source>
        <dbReference type="ARBA" id="ARBA00024338"/>
    </source>
</evidence>
<keyword evidence="2" id="KW-0813">Transport</keyword>
<feature type="transmembrane region" description="Helical" evidence="8">
    <location>
        <begin position="448"/>
        <end position="467"/>
    </location>
</feature>
<keyword evidence="3 8" id="KW-0812">Transmembrane</keyword>
<accession>A0AB34K7B4</accession>
<name>A0AB34K7B4_PRYPA</name>
<feature type="domain" description="Major facilitator superfamily (MFS) profile" evidence="9">
    <location>
        <begin position="22"/>
        <end position="607"/>
    </location>
</feature>
<feature type="transmembrane region" description="Helical" evidence="8">
    <location>
        <begin position="555"/>
        <end position="574"/>
    </location>
</feature>
<feature type="region of interest" description="Disordered" evidence="7">
    <location>
        <begin position="234"/>
        <end position="253"/>
    </location>
</feature>
<dbReference type="PROSITE" id="PS50850">
    <property type="entry name" value="MFS"/>
    <property type="match status" value="1"/>
</dbReference>
<feature type="transmembrane region" description="Helical" evidence="8">
    <location>
        <begin position="638"/>
        <end position="658"/>
    </location>
</feature>
<evidence type="ECO:0000313" key="10">
    <source>
        <dbReference type="EMBL" id="KAL1529759.1"/>
    </source>
</evidence>
<comment type="similarity">
    <text evidence="6">Belongs to the major facilitator superfamily. Spinster (TC 2.A.1.49) family.</text>
</comment>
<evidence type="ECO:0000256" key="8">
    <source>
        <dbReference type="SAM" id="Phobius"/>
    </source>
</evidence>
<dbReference type="Pfam" id="PF07690">
    <property type="entry name" value="MFS_1"/>
    <property type="match status" value="1"/>
</dbReference>
<organism evidence="10 11">
    <name type="scientific">Prymnesium parvum</name>
    <name type="common">Toxic golden alga</name>
    <dbReference type="NCBI Taxonomy" id="97485"/>
    <lineage>
        <taxon>Eukaryota</taxon>
        <taxon>Haptista</taxon>
        <taxon>Haptophyta</taxon>
        <taxon>Prymnesiophyceae</taxon>
        <taxon>Prymnesiales</taxon>
        <taxon>Prymnesiaceae</taxon>
        <taxon>Prymnesium</taxon>
    </lineage>
</organism>
<reference evidence="10 11" key="1">
    <citation type="journal article" date="2024" name="Science">
        <title>Giant polyketide synthase enzymes in the biosynthesis of giant marine polyether toxins.</title>
        <authorList>
            <person name="Fallon T.R."/>
            <person name="Shende V.V."/>
            <person name="Wierzbicki I.H."/>
            <person name="Pendleton A.L."/>
            <person name="Watervoot N.F."/>
            <person name="Auber R.P."/>
            <person name="Gonzalez D.J."/>
            <person name="Wisecaver J.H."/>
            <person name="Moore B.S."/>
        </authorList>
    </citation>
    <scope>NUCLEOTIDE SEQUENCE [LARGE SCALE GENOMIC DNA]</scope>
    <source>
        <strain evidence="10 11">12B1</strain>
    </source>
</reference>